<feature type="region of interest" description="Disordered" evidence="6">
    <location>
        <begin position="690"/>
        <end position="722"/>
    </location>
</feature>
<evidence type="ECO:0000259" key="7">
    <source>
        <dbReference type="Pfam" id="PF10341"/>
    </source>
</evidence>
<protein>
    <recommendedName>
        <fullName evidence="7">Shelterin complex subunit TPP1/Est3 domain-containing protein</fullName>
    </recommendedName>
</protein>
<feature type="region of interest" description="Disordered" evidence="6">
    <location>
        <begin position="963"/>
        <end position="995"/>
    </location>
</feature>
<evidence type="ECO:0000313" key="8">
    <source>
        <dbReference type="EMBL" id="RFU30904.1"/>
    </source>
</evidence>
<accession>A0A3E2HBX2</accession>
<feature type="region of interest" description="Disordered" evidence="6">
    <location>
        <begin position="339"/>
        <end position="364"/>
    </location>
</feature>
<organism evidence="8 9">
    <name type="scientific">Scytalidium lignicola</name>
    <name type="common">Hyphomycete</name>
    <dbReference type="NCBI Taxonomy" id="5539"/>
    <lineage>
        <taxon>Eukaryota</taxon>
        <taxon>Fungi</taxon>
        <taxon>Dikarya</taxon>
        <taxon>Ascomycota</taxon>
        <taxon>Pezizomycotina</taxon>
        <taxon>Leotiomycetes</taxon>
        <taxon>Leotiomycetes incertae sedis</taxon>
        <taxon>Scytalidium</taxon>
    </lineage>
</organism>
<feature type="compositionally biased region" description="Basic and acidic residues" evidence="6">
    <location>
        <begin position="339"/>
        <end position="349"/>
    </location>
</feature>
<feature type="compositionally biased region" description="Basic and acidic residues" evidence="6">
    <location>
        <begin position="1397"/>
        <end position="1411"/>
    </location>
</feature>
<feature type="compositionally biased region" description="Polar residues" evidence="6">
    <location>
        <begin position="518"/>
        <end position="527"/>
    </location>
</feature>
<feature type="region of interest" description="Disordered" evidence="6">
    <location>
        <begin position="183"/>
        <end position="203"/>
    </location>
</feature>
<feature type="compositionally biased region" description="Polar residues" evidence="6">
    <location>
        <begin position="786"/>
        <end position="796"/>
    </location>
</feature>
<feature type="compositionally biased region" description="Polar residues" evidence="6">
    <location>
        <begin position="1384"/>
        <end position="1396"/>
    </location>
</feature>
<feature type="compositionally biased region" description="Basic and acidic residues" evidence="6">
    <location>
        <begin position="466"/>
        <end position="481"/>
    </location>
</feature>
<comment type="subcellular location">
    <subcellularLocation>
        <location evidence="2">Chromosome</location>
        <location evidence="2">Telomere</location>
    </subcellularLocation>
    <subcellularLocation>
        <location evidence="1">Nucleus</location>
    </subcellularLocation>
</comment>
<evidence type="ECO:0000256" key="1">
    <source>
        <dbReference type="ARBA" id="ARBA00004123"/>
    </source>
</evidence>
<name>A0A3E2HBX2_SCYLI</name>
<feature type="compositionally biased region" description="Polar residues" evidence="6">
    <location>
        <begin position="1323"/>
        <end position="1335"/>
    </location>
</feature>
<feature type="region of interest" description="Disordered" evidence="6">
    <location>
        <begin position="500"/>
        <end position="527"/>
    </location>
</feature>
<feature type="compositionally biased region" description="Polar residues" evidence="6">
    <location>
        <begin position="690"/>
        <end position="711"/>
    </location>
</feature>
<dbReference type="OMA" id="PKWQWDD"/>
<dbReference type="OrthoDB" id="3538943at2759"/>
<evidence type="ECO:0000256" key="3">
    <source>
        <dbReference type="ARBA" id="ARBA00022454"/>
    </source>
</evidence>
<feature type="compositionally biased region" description="Low complexity" evidence="6">
    <location>
        <begin position="1449"/>
        <end position="1458"/>
    </location>
</feature>
<keyword evidence="5" id="KW-0539">Nucleus</keyword>
<feature type="non-terminal residue" evidence="8">
    <location>
        <position position="1482"/>
    </location>
</feature>
<evidence type="ECO:0000256" key="5">
    <source>
        <dbReference type="ARBA" id="ARBA00023242"/>
    </source>
</evidence>
<feature type="compositionally biased region" description="Basic and acidic residues" evidence="6">
    <location>
        <begin position="875"/>
        <end position="892"/>
    </location>
</feature>
<feature type="region of interest" description="Disordered" evidence="6">
    <location>
        <begin position="576"/>
        <end position="599"/>
    </location>
</feature>
<feature type="region of interest" description="Disordered" evidence="6">
    <location>
        <begin position="782"/>
        <end position="921"/>
    </location>
</feature>
<feature type="domain" description="Shelterin complex subunit TPP1/Est3" evidence="7">
    <location>
        <begin position="6"/>
        <end position="149"/>
    </location>
</feature>
<feature type="compositionally biased region" description="Basic and acidic residues" evidence="6">
    <location>
        <begin position="1298"/>
        <end position="1309"/>
    </location>
</feature>
<feature type="compositionally biased region" description="Polar residues" evidence="6">
    <location>
        <begin position="576"/>
        <end position="598"/>
    </location>
</feature>
<gene>
    <name evidence="8" type="ORF">B7463_g5459</name>
</gene>
<keyword evidence="9" id="KW-1185">Reference proteome</keyword>
<dbReference type="GO" id="GO:0042162">
    <property type="term" value="F:telomeric DNA binding"/>
    <property type="evidence" value="ECO:0007669"/>
    <property type="project" value="InterPro"/>
</dbReference>
<feature type="region of interest" description="Disordered" evidence="6">
    <location>
        <begin position="442"/>
        <end position="481"/>
    </location>
</feature>
<dbReference type="GO" id="GO:0000781">
    <property type="term" value="C:chromosome, telomeric region"/>
    <property type="evidence" value="ECO:0007669"/>
    <property type="project" value="UniProtKB-SubCell"/>
</dbReference>
<feature type="compositionally biased region" description="Acidic residues" evidence="6">
    <location>
        <begin position="840"/>
        <end position="851"/>
    </location>
</feature>
<dbReference type="GO" id="GO:0007004">
    <property type="term" value="P:telomere maintenance via telomerase"/>
    <property type="evidence" value="ECO:0007669"/>
    <property type="project" value="InterPro"/>
</dbReference>
<feature type="region of interest" description="Disordered" evidence="6">
    <location>
        <begin position="1449"/>
        <end position="1482"/>
    </location>
</feature>
<dbReference type="STRING" id="5539.A0A3E2HBX2"/>
<feature type="compositionally biased region" description="Polar residues" evidence="6">
    <location>
        <begin position="863"/>
        <end position="874"/>
    </location>
</feature>
<feature type="region of interest" description="Disordered" evidence="6">
    <location>
        <begin position="1177"/>
        <end position="1347"/>
    </location>
</feature>
<feature type="compositionally biased region" description="Basic residues" evidence="6">
    <location>
        <begin position="1178"/>
        <end position="1190"/>
    </location>
</feature>
<reference evidence="8 9" key="1">
    <citation type="submission" date="2018-05" db="EMBL/GenBank/DDBJ databases">
        <title>Draft genome sequence of Scytalidium lignicola DSM 105466, a ubiquitous saprotrophic fungus.</title>
        <authorList>
            <person name="Buettner E."/>
            <person name="Gebauer A.M."/>
            <person name="Hofrichter M."/>
            <person name="Liers C."/>
            <person name="Kellner H."/>
        </authorList>
    </citation>
    <scope>NUCLEOTIDE SEQUENCE [LARGE SCALE GENOMIC DNA]</scope>
    <source>
        <strain evidence="8 9">DSM 105466</strain>
    </source>
</reference>
<evidence type="ECO:0000256" key="4">
    <source>
        <dbReference type="ARBA" id="ARBA00022895"/>
    </source>
</evidence>
<comment type="caution">
    <text evidence="8">The sequence shown here is derived from an EMBL/GenBank/DDBJ whole genome shotgun (WGS) entry which is preliminary data.</text>
</comment>
<dbReference type="EMBL" id="NCSJ02000089">
    <property type="protein sequence ID" value="RFU30904.1"/>
    <property type="molecule type" value="Genomic_DNA"/>
</dbReference>
<feature type="compositionally biased region" description="Polar residues" evidence="6">
    <location>
        <begin position="813"/>
        <end position="835"/>
    </location>
</feature>
<evidence type="ECO:0000256" key="2">
    <source>
        <dbReference type="ARBA" id="ARBA00004574"/>
    </source>
</evidence>
<feature type="compositionally biased region" description="Basic and acidic residues" evidence="6">
    <location>
        <begin position="963"/>
        <end position="972"/>
    </location>
</feature>
<dbReference type="GO" id="GO:0005697">
    <property type="term" value="C:telomerase holoenzyme complex"/>
    <property type="evidence" value="ECO:0007669"/>
    <property type="project" value="InterPro"/>
</dbReference>
<sequence>MTAVVRSWIAPVALDELQNSLTWLQTEYLLAQENTCNKIQYRSGKLWIHIQKPKCIQLVEFITPNRPTFTAITSDGTSSIRASFSEASTKSFEKKHGRKFDELTSGGICKITDFYFVLNPKAKPRRRLTINVINFELIGGEGSVTFGELRDIEVQPNISDALGSILSILPTLEPGEAIRPLIRSSSSSPFPQSLNKEKFPGSSSNAMFSTQLPGKTDSRALNCQLKQSHTKSVENLLSVLIMAQNRTKDNTITLAKAGPPTLHISPSEVPLEHSQPGSQVKALSKSPEILPFDGKFAGLCATGDNNASQLPEFLNKVNNGDTSEDNFTARDKQNVPYESKKVNKQKDASPKAANAEINHSQTGIASINRSSSEIAGFQYPPERNIFEGLKRIPRNYVRIPKDQRRLLDDNSSWIQLRESSRASRLNLPPKVLDTLVYFNSRSGHEDHDQNINPESGGSELEEEADLYERNSQELEREDERGLNSIGTIKKIESKVEKFEDLPSISNSPRIDKDFHKSTGPSQTEGNLQLVTISTPIQDEEESNEGDVSWAPSPVEHLKPITNEETYNLRTSYSPSIQNLSRQTQESGTSGELPSSSKQVLVPASGTDIHKEQIMSSAPSISSHANPASDIVLSSNTAIEIDRIKPHYGALSTNPIGYSESSSDEEEMELVVPHTVDDPFDPNVIDRSKLQAKSQTLSSNSSQKTPMAQVKQTPFGGHLRDTPRRRLFEGTERRLHSSQKQSSGDTFSDPVIPCTFADRSIGYAELSVLPSLKSGRSEGLEKEGITLSYSPQHSSVVNEEGNGDDENGDRRSLPTMSSQIGTSSFDSTVTKAQSLRSPVEENIEALSEECEEGWPGTKLETPNDEQTPSTSNNFHSTDEKPSTEIGHESDGNHSRISSDAAMSARKRSNENSQNEDYHIPLKRRRIMKVRELKFSSQEQVNQDPSEMARANRLNFIRGLSAEEDQNRPIDLDPSHINVPDTKSVSLPEPQYGVNPEKVSSRTAFDRVKESSLVASSPKIEDSAPLATRLLQDKNITQTQEDFRFTSINSTNQNISNERNFHIAPAGTNLLKEYKSTYPTFLQSELSILRACVYLEWLISQQKAPHPYLWDDFIHAFCTQYVQYIRSLSKEEKGEAISGIEFYNKEISSPVFLSRVITPESLQETFSIYPKETELWRSKFQSHSKPKNRSTRKNRDSSPSGQIQETEGEGARPEDEVDDELNSTTMREIVNHTRRKPYFETPSQMIDQNKSSLDSSSLVETIGGHSKTASSRKLPWPSPNTYPKEIPTNGMYMASSSLDSARRSNNEEDLRRTRRSPRRSLDSAALNNSTMRTNSPTRETRRGGSRSLEVQHISPHVERVAKLKATSRRTMSLPHPEVAKISKSTELVNQQHSSASKITSERQLNKRASDHNRSVSAPKPLAPEALKEISSFRGFITSGKFIRRRSSALSLSSQASMLNSTPDTGSSKSHSKHAEPETQAWGFE</sequence>
<feature type="region of interest" description="Disordered" evidence="6">
    <location>
        <begin position="1384"/>
        <end position="1416"/>
    </location>
</feature>
<keyword evidence="4" id="KW-0779">Telomere</keyword>
<dbReference type="Proteomes" id="UP000258309">
    <property type="component" value="Unassembled WGS sequence"/>
</dbReference>
<proteinExistence type="predicted"/>
<keyword evidence="3" id="KW-0158">Chromosome</keyword>
<feature type="compositionally biased region" description="Polar residues" evidence="6">
    <location>
        <begin position="1239"/>
        <end position="1257"/>
    </location>
</feature>
<evidence type="ECO:0000256" key="6">
    <source>
        <dbReference type="SAM" id="MobiDB-lite"/>
    </source>
</evidence>
<feature type="non-terminal residue" evidence="8">
    <location>
        <position position="1"/>
    </location>
</feature>
<dbReference type="InterPro" id="IPR019437">
    <property type="entry name" value="TPP1/Est3"/>
</dbReference>
<dbReference type="Pfam" id="PF10341">
    <property type="entry name" value="TPP1"/>
    <property type="match status" value="1"/>
</dbReference>
<evidence type="ECO:0000313" key="9">
    <source>
        <dbReference type="Proteomes" id="UP000258309"/>
    </source>
</evidence>